<dbReference type="Gene3D" id="3.30.930.10">
    <property type="entry name" value="Bira Bifunctional Protein, Domain 2"/>
    <property type="match status" value="1"/>
</dbReference>
<dbReference type="Proteomes" id="UP000245711">
    <property type="component" value="Chromosome"/>
</dbReference>
<feature type="binding site" evidence="11">
    <location>
        <begin position="85"/>
        <end position="87"/>
    </location>
    <ligand>
        <name>L-histidine</name>
        <dbReference type="ChEBI" id="CHEBI:57595"/>
    </ligand>
</feature>
<dbReference type="CDD" id="cd00773">
    <property type="entry name" value="HisRS-like_core"/>
    <property type="match status" value="1"/>
</dbReference>
<dbReference type="PROSITE" id="PS50862">
    <property type="entry name" value="AA_TRNA_LIGASE_II"/>
    <property type="match status" value="1"/>
</dbReference>
<reference evidence="13 14" key="1">
    <citation type="submission" date="2017-05" db="EMBL/GenBank/DDBJ databases">
        <title>Isolation of Rhodococcus sp. S2-17 biodegrading of BP-3.</title>
        <authorList>
            <person name="Lee Y."/>
            <person name="Kim K.H."/>
            <person name="Chun B.H."/>
            <person name="Jung H.S."/>
            <person name="Jeon C.O."/>
        </authorList>
    </citation>
    <scope>NUCLEOTIDE SEQUENCE [LARGE SCALE GENOMIC DNA]</scope>
    <source>
        <strain evidence="13 14">S2-17</strain>
    </source>
</reference>
<organism evidence="13 14">
    <name type="scientific">Rhodococcus oxybenzonivorans</name>
    <dbReference type="NCBI Taxonomy" id="1990687"/>
    <lineage>
        <taxon>Bacteria</taxon>
        <taxon>Bacillati</taxon>
        <taxon>Actinomycetota</taxon>
        <taxon>Actinomycetes</taxon>
        <taxon>Mycobacteriales</taxon>
        <taxon>Nocardiaceae</taxon>
        <taxon>Rhodococcus</taxon>
    </lineage>
</organism>
<evidence type="ECO:0000256" key="5">
    <source>
        <dbReference type="ARBA" id="ARBA00022741"/>
    </source>
</evidence>
<feature type="domain" description="Aminoacyl-transfer RNA synthetases class-II family profile" evidence="12">
    <location>
        <begin position="35"/>
        <end position="335"/>
    </location>
</feature>
<keyword evidence="7 10" id="KW-0648">Protein biosynthesis</keyword>
<evidence type="ECO:0000256" key="10">
    <source>
        <dbReference type="HAMAP-Rule" id="MF_00127"/>
    </source>
</evidence>
<dbReference type="Pfam" id="PF13393">
    <property type="entry name" value="tRNA-synt_His"/>
    <property type="match status" value="1"/>
</dbReference>
<dbReference type="GO" id="GO:0004821">
    <property type="term" value="F:histidine-tRNA ligase activity"/>
    <property type="evidence" value="ECO:0007669"/>
    <property type="project" value="UniProtKB-UniRule"/>
</dbReference>
<feature type="binding site" evidence="11">
    <location>
        <begin position="263"/>
        <end position="264"/>
    </location>
    <ligand>
        <name>L-histidine</name>
        <dbReference type="ChEBI" id="CHEBI:57595"/>
    </ligand>
</feature>
<dbReference type="InterPro" id="IPR045864">
    <property type="entry name" value="aa-tRNA-synth_II/BPL/LPL"/>
</dbReference>
<dbReference type="InterPro" id="IPR033656">
    <property type="entry name" value="HisRS_anticodon"/>
</dbReference>
<dbReference type="PANTHER" id="PTHR43707">
    <property type="entry name" value="HISTIDYL-TRNA SYNTHETASE"/>
    <property type="match status" value="1"/>
</dbReference>
<evidence type="ECO:0000256" key="1">
    <source>
        <dbReference type="ARBA" id="ARBA00008226"/>
    </source>
</evidence>
<evidence type="ECO:0000313" key="13">
    <source>
        <dbReference type="EMBL" id="AWK72964.1"/>
    </source>
</evidence>
<comment type="subunit">
    <text evidence="2 10">Homodimer.</text>
</comment>
<evidence type="ECO:0000256" key="8">
    <source>
        <dbReference type="ARBA" id="ARBA00023146"/>
    </source>
</evidence>
<dbReference type="InterPro" id="IPR006195">
    <property type="entry name" value="aa-tRNA-synth_II"/>
</dbReference>
<evidence type="ECO:0000256" key="2">
    <source>
        <dbReference type="ARBA" id="ARBA00011738"/>
    </source>
</evidence>
<dbReference type="NCBIfam" id="TIGR00442">
    <property type="entry name" value="hisS"/>
    <property type="match status" value="1"/>
</dbReference>
<evidence type="ECO:0000256" key="4">
    <source>
        <dbReference type="ARBA" id="ARBA00022598"/>
    </source>
</evidence>
<name>A0A2S2BWN0_9NOCA</name>
<dbReference type="EMBL" id="CP021354">
    <property type="protein sequence ID" value="AWK72964.1"/>
    <property type="molecule type" value="Genomic_DNA"/>
</dbReference>
<dbReference type="GO" id="GO:0005737">
    <property type="term" value="C:cytoplasm"/>
    <property type="evidence" value="ECO:0007669"/>
    <property type="project" value="UniProtKB-SubCell"/>
</dbReference>
<dbReference type="InterPro" id="IPR015807">
    <property type="entry name" value="His-tRNA-ligase"/>
</dbReference>
<keyword evidence="3 10" id="KW-0963">Cytoplasm</keyword>
<dbReference type="EC" id="6.1.1.21" evidence="10"/>
<dbReference type="SUPFAM" id="SSF52954">
    <property type="entry name" value="Class II aaRS ABD-related"/>
    <property type="match status" value="1"/>
</dbReference>
<dbReference type="RefSeq" id="WP_109330540.1">
    <property type="nucleotide sequence ID" value="NZ_CP021354.1"/>
</dbReference>
<dbReference type="AlphaFoldDB" id="A0A2S2BWN0"/>
<dbReference type="SUPFAM" id="SSF55681">
    <property type="entry name" value="Class II aaRS and biotin synthetases"/>
    <property type="match status" value="1"/>
</dbReference>
<keyword evidence="14" id="KW-1185">Reference proteome</keyword>
<accession>A0A2S2BWN0</accession>
<gene>
    <name evidence="10" type="primary">hisS</name>
    <name evidence="13" type="ORF">CBI38_16795</name>
</gene>
<protein>
    <recommendedName>
        <fullName evidence="10">Histidine--tRNA ligase</fullName>
        <ecNumber evidence="10">6.1.1.21</ecNumber>
    </recommendedName>
    <alternativeName>
        <fullName evidence="10">Histidyl-tRNA synthetase</fullName>
        <shortName evidence="10">HisRS</shortName>
    </alternativeName>
</protein>
<dbReference type="InterPro" id="IPR041715">
    <property type="entry name" value="HisRS-like_core"/>
</dbReference>
<dbReference type="GO" id="GO:0005524">
    <property type="term" value="F:ATP binding"/>
    <property type="evidence" value="ECO:0007669"/>
    <property type="project" value="UniProtKB-UniRule"/>
</dbReference>
<dbReference type="Gene3D" id="3.40.50.800">
    <property type="entry name" value="Anticodon-binding domain"/>
    <property type="match status" value="1"/>
</dbReference>
<dbReference type="KEGG" id="roz:CBI38_16795"/>
<dbReference type="HAMAP" id="MF_00127">
    <property type="entry name" value="His_tRNA_synth"/>
    <property type="match status" value="1"/>
</dbReference>
<evidence type="ECO:0000256" key="9">
    <source>
        <dbReference type="ARBA" id="ARBA00047639"/>
    </source>
</evidence>
<evidence type="ECO:0000256" key="11">
    <source>
        <dbReference type="PIRSR" id="PIRSR001549-1"/>
    </source>
</evidence>
<dbReference type="OrthoDB" id="9800814at2"/>
<comment type="subcellular location">
    <subcellularLocation>
        <location evidence="10">Cytoplasm</location>
    </subcellularLocation>
</comment>
<evidence type="ECO:0000256" key="3">
    <source>
        <dbReference type="ARBA" id="ARBA00022490"/>
    </source>
</evidence>
<comment type="catalytic activity">
    <reaction evidence="9 10">
        <text>tRNA(His) + L-histidine + ATP = L-histidyl-tRNA(His) + AMP + diphosphate + H(+)</text>
        <dbReference type="Rhea" id="RHEA:17313"/>
        <dbReference type="Rhea" id="RHEA-COMP:9665"/>
        <dbReference type="Rhea" id="RHEA-COMP:9689"/>
        <dbReference type="ChEBI" id="CHEBI:15378"/>
        <dbReference type="ChEBI" id="CHEBI:30616"/>
        <dbReference type="ChEBI" id="CHEBI:33019"/>
        <dbReference type="ChEBI" id="CHEBI:57595"/>
        <dbReference type="ChEBI" id="CHEBI:78442"/>
        <dbReference type="ChEBI" id="CHEBI:78527"/>
        <dbReference type="ChEBI" id="CHEBI:456215"/>
        <dbReference type="EC" id="6.1.1.21"/>
    </reaction>
</comment>
<keyword evidence="5 10" id="KW-0547">Nucleotide-binding</keyword>
<dbReference type="GO" id="GO:0006427">
    <property type="term" value="P:histidyl-tRNA aminoacylation"/>
    <property type="evidence" value="ECO:0007669"/>
    <property type="project" value="UniProtKB-UniRule"/>
</dbReference>
<dbReference type="InterPro" id="IPR004516">
    <property type="entry name" value="HisRS/HisZ"/>
</dbReference>
<keyword evidence="4 10" id="KW-0436">Ligase</keyword>
<feature type="binding site" evidence="11">
    <location>
        <position position="134"/>
    </location>
    <ligand>
        <name>L-histidine</name>
        <dbReference type="ChEBI" id="CHEBI:57595"/>
    </ligand>
</feature>
<dbReference type="CDD" id="cd00859">
    <property type="entry name" value="HisRS_anticodon"/>
    <property type="match status" value="1"/>
</dbReference>
<evidence type="ECO:0000259" key="12">
    <source>
        <dbReference type="PROSITE" id="PS50862"/>
    </source>
</evidence>
<dbReference type="InterPro" id="IPR036621">
    <property type="entry name" value="Anticodon-bd_dom_sf"/>
</dbReference>
<proteinExistence type="inferred from homology"/>
<dbReference type="PIRSF" id="PIRSF001549">
    <property type="entry name" value="His-tRNA_synth"/>
    <property type="match status" value="1"/>
</dbReference>
<keyword evidence="6 10" id="KW-0067">ATP-binding</keyword>
<feature type="binding site" evidence="11">
    <location>
        <position position="116"/>
    </location>
    <ligand>
        <name>L-histidine</name>
        <dbReference type="ChEBI" id="CHEBI:57595"/>
    </ligand>
</feature>
<sequence length="423" mass="45257">MSKASTFSAPKGVPDYVPPQSAEFVAVRDGLTRAARLAGYGHIELPIFEDTGLFARGVGESTDVVSKEMYTFADRGDRSVTLRPEGTAGVMRAVIEHGLDRGQLPVKLSYAGPFFRYERPQAGRYRQLQQVGVEAIGVDDPALDAEVIAVADAGFRGLGLEGFRLEITSLGDDTCRPQYRERLQEFLFRLPLDEETRRRAEINPLRVLDDKRKEVREMTADAPLMLDHLSDTAKAHFDEVLAHLDALGVPYVINPRMVRGLDYYTKTTFEFVHDGLGAQSGIGGGGRYDGLMAQLGGQPLSGIGFGLGVDRTVLALAAEGKTAGSTARCEVFGVPLGDEAKAKLVVIAQQLRAQGIRVDLAYGNRGVKGAMKAADRSGAALALVLGDRDIAEGTIGIKTLATGDQESISATDVVAHVGAILGA</sequence>
<evidence type="ECO:0000256" key="7">
    <source>
        <dbReference type="ARBA" id="ARBA00022917"/>
    </source>
</evidence>
<dbReference type="PANTHER" id="PTHR43707:SF1">
    <property type="entry name" value="HISTIDINE--TRNA LIGASE, MITOCHONDRIAL-RELATED"/>
    <property type="match status" value="1"/>
</dbReference>
<evidence type="ECO:0000313" key="14">
    <source>
        <dbReference type="Proteomes" id="UP000245711"/>
    </source>
</evidence>
<dbReference type="InterPro" id="IPR004154">
    <property type="entry name" value="Anticodon-bd"/>
</dbReference>
<feature type="binding site" evidence="11">
    <location>
        <position position="130"/>
    </location>
    <ligand>
        <name>L-histidine</name>
        <dbReference type="ChEBI" id="CHEBI:57595"/>
    </ligand>
</feature>
<keyword evidence="8 10" id="KW-0030">Aminoacyl-tRNA synthetase</keyword>
<dbReference type="Pfam" id="PF03129">
    <property type="entry name" value="HGTP_anticodon"/>
    <property type="match status" value="1"/>
</dbReference>
<evidence type="ECO:0000256" key="6">
    <source>
        <dbReference type="ARBA" id="ARBA00022840"/>
    </source>
</evidence>
<comment type="similarity">
    <text evidence="1 10">Belongs to the class-II aminoacyl-tRNA synthetase family.</text>
</comment>
<feature type="binding site" evidence="11">
    <location>
        <position position="259"/>
    </location>
    <ligand>
        <name>L-histidine</name>
        <dbReference type="ChEBI" id="CHEBI:57595"/>
    </ligand>
</feature>